<keyword evidence="4" id="KW-0479">Metal-binding</keyword>
<dbReference type="InterPro" id="IPR010255">
    <property type="entry name" value="Haem_peroxidase_sf"/>
</dbReference>
<evidence type="ECO:0000256" key="2">
    <source>
        <dbReference type="ARBA" id="ARBA00022559"/>
    </source>
</evidence>
<dbReference type="InterPro" id="IPR000763">
    <property type="entry name" value="Catalase_peroxidase"/>
</dbReference>
<dbReference type="GO" id="GO:0070301">
    <property type="term" value="P:cellular response to hydrogen peroxide"/>
    <property type="evidence" value="ECO:0007669"/>
    <property type="project" value="TreeGrafter"/>
</dbReference>
<evidence type="ECO:0000256" key="4">
    <source>
        <dbReference type="ARBA" id="ARBA00022723"/>
    </source>
</evidence>
<protein>
    <submittedName>
        <fullName evidence="7">Catalase protein</fullName>
    </submittedName>
</protein>
<evidence type="ECO:0000256" key="5">
    <source>
        <dbReference type="ARBA" id="ARBA00023002"/>
    </source>
</evidence>
<dbReference type="Gene3D" id="1.10.520.10">
    <property type="match status" value="1"/>
</dbReference>
<dbReference type="GO" id="GO:0005829">
    <property type="term" value="C:cytosol"/>
    <property type="evidence" value="ECO:0007669"/>
    <property type="project" value="TreeGrafter"/>
</dbReference>
<evidence type="ECO:0000256" key="6">
    <source>
        <dbReference type="ARBA" id="ARBA00023004"/>
    </source>
</evidence>
<keyword evidence="6" id="KW-0408">Iron</keyword>
<keyword evidence="3" id="KW-0349">Heme</keyword>
<dbReference type="PRINTS" id="PR00460">
    <property type="entry name" value="BPEROXIDASE"/>
</dbReference>
<comment type="cofactor">
    <cofactor evidence="1">
        <name>heme b</name>
        <dbReference type="ChEBI" id="CHEBI:60344"/>
    </cofactor>
</comment>
<dbReference type="GO" id="GO:0004096">
    <property type="term" value="F:catalase activity"/>
    <property type="evidence" value="ECO:0007669"/>
    <property type="project" value="InterPro"/>
</dbReference>
<accession>T1A0I3</accession>
<dbReference type="SUPFAM" id="SSF48113">
    <property type="entry name" value="Heme-dependent peroxidases"/>
    <property type="match status" value="1"/>
</dbReference>
<keyword evidence="5" id="KW-0560">Oxidoreductase</keyword>
<reference evidence="7" key="1">
    <citation type="submission" date="2013-08" db="EMBL/GenBank/DDBJ databases">
        <authorList>
            <person name="Mendez C."/>
            <person name="Richter M."/>
            <person name="Ferrer M."/>
            <person name="Sanchez J."/>
        </authorList>
    </citation>
    <scope>NUCLEOTIDE SEQUENCE</scope>
</reference>
<comment type="caution">
    <text evidence="7">The sequence shown here is derived from an EMBL/GenBank/DDBJ whole genome shotgun (WGS) entry which is preliminary data.</text>
</comment>
<keyword evidence="2" id="KW-0575">Peroxidase</keyword>
<dbReference type="PANTHER" id="PTHR30555">
    <property type="entry name" value="HYDROPEROXIDASE I, BIFUNCTIONAL CATALASE-PEROXIDASE"/>
    <property type="match status" value="1"/>
</dbReference>
<dbReference type="PANTHER" id="PTHR30555:SF0">
    <property type="entry name" value="CATALASE-PEROXIDASE"/>
    <property type="match status" value="1"/>
</dbReference>
<dbReference type="GO" id="GO:0046872">
    <property type="term" value="F:metal ion binding"/>
    <property type="evidence" value="ECO:0007669"/>
    <property type="project" value="UniProtKB-KW"/>
</dbReference>
<sequence>MSAETEPKAGKCPVVHGATNVGMQSIGDWWPNRLNLRILRQNSERSDPMGAGFRYADEFAKLDYAGLKRDLRAVLTDSQPWWPADFGTYGGLFIRMAWHGAGTY</sequence>
<evidence type="ECO:0000256" key="1">
    <source>
        <dbReference type="ARBA" id="ARBA00001970"/>
    </source>
</evidence>
<dbReference type="PROSITE" id="PS00436">
    <property type="entry name" value="PEROXIDASE_2"/>
    <property type="match status" value="1"/>
</dbReference>
<name>T1A0I3_9ZZZZ</name>
<evidence type="ECO:0000313" key="7">
    <source>
        <dbReference type="EMBL" id="EQD54051.1"/>
    </source>
</evidence>
<evidence type="ECO:0000256" key="3">
    <source>
        <dbReference type="ARBA" id="ARBA00022617"/>
    </source>
</evidence>
<gene>
    <name evidence="7" type="ORF">B2A_06155</name>
</gene>
<dbReference type="GO" id="GO:0020037">
    <property type="term" value="F:heme binding"/>
    <property type="evidence" value="ECO:0007669"/>
    <property type="project" value="InterPro"/>
</dbReference>
<proteinExistence type="predicted"/>
<feature type="non-terminal residue" evidence="7">
    <location>
        <position position="104"/>
    </location>
</feature>
<dbReference type="InterPro" id="IPR019794">
    <property type="entry name" value="Peroxidases_AS"/>
</dbReference>
<reference evidence="7" key="2">
    <citation type="journal article" date="2014" name="ISME J.">
        <title>Microbial stratification in low pH oxic and suboxic macroscopic growths along an acid mine drainage.</title>
        <authorList>
            <person name="Mendez-Garcia C."/>
            <person name="Mesa V."/>
            <person name="Sprenger R.R."/>
            <person name="Richter M."/>
            <person name="Diez M.S."/>
            <person name="Solano J."/>
            <person name="Bargiela R."/>
            <person name="Golyshina O.V."/>
            <person name="Manteca A."/>
            <person name="Ramos J.L."/>
            <person name="Gallego J.R."/>
            <person name="Llorente I."/>
            <person name="Martins Dos Santos V.A."/>
            <person name="Jensen O.N."/>
            <person name="Pelaez A.I."/>
            <person name="Sanchez J."/>
            <person name="Ferrer M."/>
        </authorList>
    </citation>
    <scope>NUCLEOTIDE SEQUENCE</scope>
</reference>
<dbReference type="GO" id="GO:0042744">
    <property type="term" value="P:hydrogen peroxide catabolic process"/>
    <property type="evidence" value="ECO:0007669"/>
    <property type="project" value="TreeGrafter"/>
</dbReference>
<dbReference type="EMBL" id="AUZZ01004329">
    <property type="protein sequence ID" value="EQD54051.1"/>
    <property type="molecule type" value="Genomic_DNA"/>
</dbReference>
<dbReference type="AlphaFoldDB" id="T1A0I3"/>
<organism evidence="7">
    <name type="scientific">mine drainage metagenome</name>
    <dbReference type="NCBI Taxonomy" id="410659"/>
    <lineage>
        <taxon>unclassified sequences</taxon>
        <taxon>metagenomes</taxon>
        <taxon>ecological metagenomes</taxon>
    </lineage>
</organism>